<dbReference type="OrthoDB" id="8907274at2759"/>
<feature type="domain" description="Phosphatidic acid phosphatase type 2/haloperoxidase" evidence="7">
    <location>
        <begin position="106"/>
        <end position="251"/>
    </location>
</feature>
<dbReference type="GO" id="GO:0046839">
    <property type="term" value="P:phospholipid dephosphorylation"/>
    <property type="evidence" value="ECO:0007669"/>
    <property type="project" value="TreeGrafter"/>
</dbReference>
<dbReference type="InterPro" id="IPR043216">
    <property type="entry name" value="PAP-like"/>
</dbReference>
<evidence type="ECO:0000256" key="2">
    <source>
        <dbReference type="ARBA" id="ARBA00008816"/>
    </source>
</evidence>
<dbReference type="Proteomes" id="UP001154114">
    <property type="component" value="Chromosome 18"/>
</dbReference>
<evidence type="ECO:0000256" key="6">
    <source>
        <dbReference type="SAM" id="Phobius"/>
    </source>
</evidence>
<dbReference type="Gene3D" id="1.20.144.10">
    <property type="entry name" value="Phosphatidic acid phosphatase type 2/haloperoxidase"/>
    <property type="match status" value="1"/>
</dbReference>
<evidence type="ECO:0000259" key="7">
    <source>
        <dbReference type="SMART" id="SM00014"/>
    </source>
</evidence>
<dbReference type="SUPFAM" id="SSF48317">
    <property type="entry name" value="Acid phosphatase/Vanadium-dependent haloperoxidase"/>
    <property type="match status" value="1"/>
</dbReference>
<comment type="subcellular location">
    <subcellularLocation>
        <location evidence="1">Membrane</location>
        <topology evidence="1">Multi-pass membrane protein</topology>
    </subcellularLocation>
</comment>
<dbReference type="InterPro" id="IPR000326">
    <property type="entry name" value="PAP2/HPO"/>
</dbReference>
<sequence length="285" mass="31795">MAVDRIIWKIILDFIILAGVGFALLAVTLWMEPYRRGYFLLDESLALPFKEQMISVAVLAGVGFAFIALTVLIVEIVRDRQGKGIGDKYIGDSAIPGWIWESYQTIGVFTFGAACQHFTSDLAKNVIGRLRPHFYDVCKPIPRADSKLNQLGYIVEYDCAADADPALIKDMRLSFPSAHASFAMYSAIFFVFYVQVKCKWRGSKLLRHAIQYAVFIGAWYVGLSRVVDHMHHWSDVAVGFAIGALYACVVFVYVLKPKSASSLPTTWVDPPETVTNTLPRAALAR</sequence>
<keyword evidence="9" id="KW-1185">Reference proteome</keyword>
<dbReference type="GO" id="GO:0005886">
    <property type="term" value="C:plasma membrane"/>
    <property type="evidence" value="ECO:0007669"/>
    <property type="project" value="TreeGrafter"/>
</dbReference>
<feature type="transmembrane region" description="Helical" evidence="6">
    <location>
        <begin position="6"/>
        <end position="31"/>
    </location>
</feature>
<organism evidence="8 9">
    <name type="scientific">Chrysodeixis includens</name>
    <name type="common">Soybean looper</name>
    <name type="synonym">Pseudoplusia includens</name>
    <dbReference type="NCBI Taxonomy" id="689277"/>
    <lineage>
        <taxon>Eukaryota</taxon>
        <taxon>Metazoa</taxon>
        <taxon>Ecdysozoa</taxon>
        <taxon>Arthropoda</taxon>
        <taxon>Hexapoda</taxon>
        <taxon>Insecta</taxon>
        <taxon>Pterygota</taxon>
        <taxon>Neoptera</taxon>
        <taxon>Endopterygota</taxon>
        <taxon>Lepidoptera</taxon>
        <taxon>Glossata</taxon>
        <taxon>Ditrysia</taxon>
        <taxon>Noctuoidea</taxon>
        <taxon>Noctuidae</taxon>
        <taxon>Plusiinae</taxon>
        <taxon>Chrysodeixis</taxon>
    </lineage>
</organism>
<dbReference type="Pfam" id="PF01569">
    <property type="entry name" value="PAP2"/>
    <property type="match status" value="1"/>
</dbReference>
<dbReference type="GO" id="GO:0008195">
    <property type="term" value="F:phosphatidate phosphatase activity"/>
    <property type="evidence" value="ECO:0007669"/>
    <property type="project" value="TreeGrafter"/>
</dbReference>
<evidence type="ECO:0000256" key="1">
    <source>
        <dbReference type="ARBA" id="ARBA00004141"/>
    </source>
</evidence>
<feature type="transmembrane region" description="Helical" evidence="6">
    <location>
        <begin position="52"/>
        <end position="74"/>
    </location>
</feature>
<keyword evidence="4 6" id="KW-1133">Transmembrane helix</keyword>
<dbReference type="PANTHER" id="PTHR10165:SF197">
    <property type="entry name" value="FI04477P-RELATED"/>
    <property type="match status" value="1"/>
</dbReference>
<feature type="transmembrane region" description="Helical" evidence="6">
    <location>
        <begin position="173"/>
        <end position="193"/>
    </location>
</feature>
<feature type="transmembrane region" description="Helical" evidence="6">
    <location>
        <begin position="236"/>
        <end position="255"/>
    </location>
</feature>
<dbReference type="GO" id="GO:0006644">
    <property type="term" value="P:phospholipid metabolic process"/>
    <property type="evidence" value="ECO:0007669"/>
    <property type="project" value="InterPro"/>
</dbReference>
<dbReference type="EMBL" id="LR824021">
    <property type="protein sequence ID" value="CAD0202992.1"/>
    <property type="molecule type" value="Genomic_DNA"/>
</dbReference>
<keyword evidence="5 6" id="KW-0472">Membrane</keyword>
<protein>
    <recommendedName>
        <fullName evidence="7">Phosphatidic acid phosphatase type 2/haloperoxidase domain-containing protein</fullName>
    </recommendedName>
</protein>
<dbReference type="GO" id="GO:0007165">
    <property type="term" value="P:signal transduction"/>
    <property type="evidence" value="ECO:0007669"/>
    <property type="project" value="TreeGrafter"/>
</dbReference>
<evidence type="ECO:0000313" key="8">
    <source>
        <dbReference type="EMBL" id="CAD0202992.1"/>
    </source>
</evidence>
<reference evidence="8" key="1">
    <citation type="submission" date="2021-12" db="EMBL/GenBank/DDBJ databases">
        <authorList>
            <person name="King R."/>
        </authorList>
    </citation>
    <scope>NUCLEOTIDE SEQUENCE</scope>
</reference>
<dbReference type="PANTHER" id="PTHR10165">
    <property type="entry name" value="LIPID PHOSPHATE PHOSPHATASE"/>
    <property type="match status" value="1"/>
</dbReference>
<dbReference type="AlphaFoldDB" id="A0A9N8KWR0"/>
<name>A0A9N8KWR0_CHRIL</name>
<comment type="similarity">
    <text evidence="2">Belongs to the PA-phosphatase related phosphoesterase family.</text>
</comment>
<dbReference type="CDD" id="cd03384">
    <property type="entry name" value="PAP2_wunen"/>
    <property type="match status" value="1"/>
</dbReference>
<evidence type="ECO:0000256" key="4">
    <source>
        <dbReference type="ARBA" id="ARBA00022989"/>
    </source>
</evidence>
<dbReference type="InterPro" id="IPR036938">
    <property type="entry name" value="PAP2/HPO_sf"/>
</dbReference>
<keyword evidence="3 6" id="KW-0812">Transmembrane</keyword>
<proteinExistence type="inferred from homology"/>
<evidence type="ECO:0000256" key="5">
    <source>
        <dbReference type="ARBA" id="ARBA00023136"/>
    </source>
</evidence>
<gene>
    <name evidence="8" type="ORF">CINC_LOCUS4647</name>
</gene>
<dbReference type="SMART" id="SM00014">
    <property type="entry name" value="acidPPc"/>
    <property type="match status" value="1"/>
</dbReference>
<evidence type="ECO:0000313" key="9">
    <source>
        <dbReference type="Proteomes" id="UP001154114"/>
    </source>
</evidence>
<evidence type="ECO:0000256" key="3">
    <source>
        <dbReference type="ARBA" id="ARBA00022692"/>
    </source>
</evidence>
<feature type="transmembrane region" description="Helical" evidence="6">
    <location>
        <begin position="205"/>
        <end position="224"/>
    </location>
</feature>
<accession>A0A9N8KWR0</accession>